<reference evidence="3" key="1">
    <citation type="journal article" date="2005" name="Nature">
        <title>The map-based sequence of the rice genome.</title>
        <authorList>
            <consortium name="International rice genome sequencing project (IRGSP)"/>
            <person name="Matsumoto T."/>
            <person name="Wu J."/>
            <person name="Kanamori H."/>
            <person name="Katayose Y."/>
            <person name="Fujisawa M."/>
            <person name="Namiki N."/>
            <person name="Mizuno H."/>
            <person name="Yamamoto K."/>
            <person name="Antonio B.A."/>
            <person name="Baba T."/>
            <person name="Sakata K."/>
            <person name="Nagamura Y."/>
            <person name="Aoki H."/>
            <person name="Arikawa K."/>
            <person name="Arita K."/>
            <person name="Bito T."/>
            <person name="Chiden Y."/>
            <person name="Fujitsuka N."/>
            <person name="Fukunaka R."/>
            <person name="Hamada M."/>
            <person name="Harada C."/>
            <person name="Hayashi A."/>
            <person name="Hijishita S."/>
            <person name="Honda M."/>
            <person name="Hosokawa S."/>
            <person name="Ichikawa Y."/>
            <person name="Idonuma A."/>
            <person name="Iijima M."/>
            <person name="Ikeda M."/>
            <person name="Ikeno M."/>
            <person name="Ito K."/>
            <person name="Ito S."/>
            <person name="Ito T."/>
            <person name="Ito Y."/>
            <person name="Ito Y."/>
            <person name="Iwabuchi A."/>
            <person name="Kamiya K."/>
            <person name="Karasawa W."/>
            <person name="Kurita K."/>
            <person name="Katagiri S."/>
            <person name="Kikuta A."/>
            <person name="Kobayashi H."/>
            <person name="Kobayashi N."/>
            <person name="Machita K."/>
            <person name="Maehara T."/>
            <person name="Masukawa M."/>
            <person name="Mizubayashi T."/>
            <person name="Mukai Y."/>
            <person name="Nagasaki H."/>
            <person name="Nagata Y."/>
            <person name="Naito S."/>
            <person name="Nakashima M."/>
            <person name="Nakama Y."/>
            <person name="Nakamichi Y."/>
            <person name="Nakamura M."/>
            <person name="Meguro A."/>
            <person name="Negishi M."/>
            <person name="Ohta I."/>
            <person name="Ohta T."/>
            <person name="Okamoto M."/>
            <person name="Ono N."/>
            <person name="Saji S."/>
            <person name="Sakaguchi M."/>
            <person name="Sakai K."/>
            <person name="Shibata M."/>
            <person name="Shimokawa T."/>
            <person name="Song J."/>
            <person name="Takazaki Y."/>
            <person name="Terasawa K."/>
            <person name="Tsugane M."/>
            <person name="Tsuji K."/>
            <person name="Ueda S."/>
            <person name="Waki K."/>
            <person name="Yamagata H."/>
            <person name="Yamamoto M."/>
            <person name="Yamamoto S."/>
            <person name="Yamane H."/>
            <person name="Yoshiki S."/>
            <person name="Yoshihara R."/>
            <person name="Yukawa K."/>
            <person name="Zhong H."/>
            <person name="Yano M."/>
            <person name="Yuan Q."/>
            <person name="Ouyang S."/>
            <person name="Liu J."/>
            <person name="Jones K.M."/>
            <person name="Gansberger K."/>
            <person name="Moffat K."/>
            <person name="Hill J."/>
            <person name="Bera J."/>
            <person name="Fadrosh D."/>
            <person name="Jin S."/>
            <person name="Johri S."/>
            <person name="Kim M."/>
            <person name="Overton L."/>
            <person name="Reardon M."/>
            <person name="Tsitrin T."/>
            <person name="Vuong H."/>
            <person name="Weaver B."/>
            <person name="Ciecko A."/>
            <person name="Tallon L."/>
            <person name="Jackson J."/>
            <person name="Pai G."/>
            <person name="Aken S.V."/>
            <person name="Utterback T."/>
            <person name="Reidmuller S."/>
            <person name="Feldblyum T."/>
            <person name="Hsiao J."/>
            <person name="Zismann V."/>
            <person name="Iobst S."/>
            <person name="de Vazeille A.R."/>
            <person name="Buell C.R."/>
            <person name="Ying K."/>
            <person name="Li Y."/>
            <person name="Lu T."/>
            <person name="Huang Y."/>
            <person name="Zhao Q."/>
            <person name="Feng Q."/>
            <person name="Zhang L."/>
            <person name="Zhu J."/>
            <person name="Weng Q."/>
            <person name="Mu J."/>
            <person name="Lu Y."/>
            <person name="Fan D."/>
            <person name="Liu Y."/>
            <person name="Guan J."/>
            <person name="Zhang Y."/>
            <person name="Yu S."/>
            <person name="Liu X."/>
            <person name="Zhang Y."/>
            <person name="Hong G."/>
            <person name="Han B."/>
            <person name="Choisne N."/>
            <person name="Demange N."/>
            <person name="Orjeda G."/>
            <person name="Samain S."/>
            <person name="Cattolico L."/>
            <person name="Pelletier E."/>
            <person name="Couloux A."/>
            <person name="Segurens B."/>
            <person name="Wincker P."/>
            <person name="D'Hont A."/>
            <person name="Scarpelli C."/>
            <person name="Weissenbach J."/>
            <person name="Salanoubat M."/>
            <person name="Quetier F."/>
            <person name="Yu Y."/>
            <person name="Kim H.R."/>
            <person name="Rambo T."/>
            <person name="Currie J."/>
            <person name="Collura K."/>
            <person name="Luo M."/>
            <person name="Yang T."/>
            <person name="Ammiraju J.S.S."/>
            <person name="Engler F."/>
            <person name="Soderlund C."/>
            <person name="Wing R.A."/>
            <person name="Palmer L.E."/>
            <person name="de la Bastide M."/>
            <person name="Spiegel L."/>
            <person name="Nascimento L."/>
            <person name="Zutavern T."/>
            <person name="O'Shaughnessy A."/>
            <person name="Dike S."/>
            <person name="Dedhia N."/>
            <person name="Preston R."/>
            <person name="Balija V."/>
            <person name="McCombie W.R."/>
            <person name="Chow T."/>
            <person name="Chen H."/>
            <person name="Chung M."/>
            <person name="Chen C."/>
            <person name="Shaw J."/>
            <person name="Wu H."/>
            <person name="Hsiao K."/>
            <person name="Chao Y."/>
            <person name="Chu M."/>
            <person name="Cheng C."/>
            <person name="Hour A."/>
            <person name="Lee P."/>
            <person name="Lin S."/>
            <person name="Lin Y."/>
            <person name="Liou J."/>
            <person name="Liu S."/>
            <person name="Hsing Y."/>
            <person name="Raghuvanshi S."/>
            <person name="Mohanty A."/>
            <person name="Bharti A.K."/>
            <person name="Gaur A."/>
            <person name="Gupta V."/>
            <person name="Kumar D."/>
            <person name="Ravi V."/>
            <person name="Vij S."/>
            <person name="Kapur A."/>
            <person name="Khurana P."/>
            <person name="Khurana P."/>
            <person name="Khurana J.P."/>
            <person name="Tyagi A.K."/>
            <person name="Gaikwad K."/>
            <person name="Singh A."/>
            <person name="Dalal V."/>
            <person name="Srivastava S."/>
            <person name="Dixit A."/>
            <person name="Pal A.K."/>
            <person name="Ghazi I.A."/>
            <person name="Yadav M."/>
            <person name="Pandit A."/>
            <person name="Bhargava A."/>
            <person name="Sureshbabu K."/>
            <person name="Batra K."/>
            <person name="Sharma T.R."/>
            <person name="Mohapatra T."/>
            <person name="Singh N.K."/>
            <person name="Messing J."/>
            <person name="Nelson A.B."/>
            <person name="Fuks G."/>
            <person name="Kavchok S."/>
            <person name="Keizer G."/>
            <person name="Linton E."/>
            <person name="Llaca V."/>
            <person name="Song R."/>
            <person name="Tanyolac B."/>
            <person name="Young S."/>
            <person name="Ho-Il K."/>
            <person name="Hahn J.H."/>
            <person name="Sangsakoo G."/>
            <person name="Vanavichit A."/>
            <person name="de Mattos Luiz.A.T."/>
            <person name="Zimmer P.D."/>
            <person name="Malone G."/>
            <person name="Dellagostin O."/>
            <person name="de Oliveira A.C."/>
            <person name="Bevan M."/>
            <person name="Bancroft I."/>
            <person name="Minx P."/>
            <person name="Cordum H."/>
            <person name="Wilson R."/>
            <person name="Cheng Z."/>
            <person name="Jin W."/>
            <person name="Jiang J."/>
            <person name="Leong S.A."/>
            <person name="Iwama H."/>
            <person name="Gojobori T."/>
            <person name="Itoh T."/>
            <person name="Niimura Y."/>
            <person name="Fujii Y."/>
            <person name="Habara T."/>
            <person name="Sakai H."/>
            <person name="Sato Y."/>
            <person name="Wilson G."/>
            <person name="Kumar K."/>
            <person name="McCouch S."/>
            <person name="Juretic N."/>
            <person name="Hoen D."/>
            <person name="Wright S."/>
            <person name="Bruskiewich R."/>
            <person name="Bureau T."/>
            <person name="Miyao A."/>
            <person name="Hirochika H."/>
            <person name="Nishikawa T."/>
            <person name="Kadowaki K."/>
            <person name="Sugiura M."/>
            <person name="Burr B."/>
            <person name="Sasaki T."/>
        </authorList>
    </citation>
    <scope>NUCLEOTIDE SEQUENCE [LARGE SCALE GENOMIC DNA]</scope>
    <source>
        <strain evidence="3">cv. Nipponbare</strain>
    </source>
</reference>
<sequence>MLRRATAAVAGRRLRPAVGLSPSAPARMVMGCTHQQLADPWAWAAREEGGRVAGSSLPRRPTPTTAIGRVAAGRRPPAPATGPPQGTPAMSLAPPPPKASPSAARLQKPAASCHGGQPKASPWAGSPPGAATHLQQPSRMKLSPSPAPGAQHLPPAKPSPLAGSPPGAATHLQQPAARMLASSPAKRVLSVFSPSAAGSLRRERNHLPPLASCFCLRRLMSTGLPQIPSPPATLMRPWCNEDEQVPQLTPFKISHGVSDTMMKQYEEDYKYLVEEGLDLEEMKKLYHELVRPVLVASCLILEHHIVSPETKALDQKFKDKFGKPPIYLSALDIMKTLIAMEPSRWSYLMDFLREKRILVTENWEVSLGSIECIMHDDSISFMMNGRVVFKGQSDGRYNHGTGTADLCTAITGEATDIVDCAIYREVPCNSPTHAELLGMYVLERRAISLKILLFDVKTDNAFVSETVRDMFPITPNTTEKDLCQVLRSMKVYFEHFNCRCEPREKLELVDSLMKMKDNEMTMESIKDKWAHYLLRLPVFRAHQPTKTIRKDYINKAPTVGTVAFHGQYKIVAKGDTAKTEAVVNLVLSLQPMVASVFVGNHISAISVKEEIEKFVKGYLLDIKEAKGAYVVVMKFIETPNAGGKILDVLFNTEVGEVYKQTANSDGTAMVGNAGVSRPRFTNCTVITQLS</sequence>
<evidence type="ECO:0000313" key="2">
    <source>
        <dbReference type="EMBL" id="BAS92053.1"/>
    </source>
</evidence>
<dbReference type="SMR" id="A0A0P0WHI5"/>
<feature type="region of interest" description="Disordered" evidence="1">
    <location>
        <begin position="51"/>
        <end position="173"/>
    </location>
</feature>
<accession>A0A0P0WHI5</accession>
<keyword evidence="3" id="KW-1185">Reference proteome</keyword>
<reference evidence="2 3" key="3">
    <citation type="journal article" date="2013" name="Rice">
        <title>Improvement of the Oryza sativa Nipponbare reference genome using next generation sequence and optical map data.</title>
        <authorList>
            <person name="Kawahara Y."/>
            <person name="de la Bastide M."/>
            <person name="Hamilton J.P."/>
            <person name="Kanamori H."/>
            <person name="McCombie W.R."/>
            <person name="Ouyang S."/>
            <person name="Schwartz D.C."/>
            <person name="Tanaka T."/>
            <person name="Wu J."/>
            <person name="Zhou S."/>
            <person name="Childs K.L."/>
            <person name="Davidson R.M."/>
            <person name="Lin H."/>
            <person name="Quesada-Ocampo L."/>
            <person name="Vaillancourt B."/>
            <person name="Sakai H."/>
            <person name="Lee S.S."/>
            <person name="Kim J."/>
            <person name="Numa H."/>
            <person name="Itoh T."/>
            <person name="Buell C.R."/>
            <person name="Matsumoto T."/>
        </authorList>
    </citation>
    <scope>NUCLEOTIDE SEQUENCE [LARGE SCALE GENOMIC DNA]</scope>
    <source>
        <strain evidence="3">cv. Nipponbare</strain>
    </source>
</reference>
<reference evidence="2 3" key="2">
    <citation type="journal article" date="2013" name="Plant Cell Physiol.">
        <title>Rice Annotation Project Database (RAP-DB): an integrative and interactive database for rice genomics.</title>
        <authorList>
            <person name="Sakai H."/>
            <person name="Lee S.S."/>
            <person name="Tanaka T."/>
            <person name="Numa H."/>
            <person name="Kim J."/>
            <person name="Kawahara Y."/>
            <person name="Wakimoto H."/>
            <person name="Yang C.C."/>
            <person name="Iwamoto M."/>
            <person name="Abe T."/>
            <person name="Yamada Y."/>
            <person name="Muto A."/>
            <person name="Inokuchi H."/>
            <person name="Ikemura T."/>
            <person name="Matsumoto T."/>
            <person name="Sasaki T."/>
            <person name="Itoh T."/>
        </authorList>
    </citation>
    <scope>NUCLEOTIDE SEQUENCE [LARGE SCALE GENOMIC DNA]</scope>
    <source>
        <strain evidence="3">cv. Nipponbare</strain>
    </source>
</reference>
<feature type="compositionally biased region" description="Low complexity" evidence="1">
    <location>
        <begin position="159"/>
        <end position="169"/>
    </location>
</feature>
<dbReference type="PaxDb" id="39947-A0A0P0WHI5"/>
<dbReference type="EMBL" id="AP014961">
    <property type="protein sequence ID" value="BAS92053.1"/>
    <property type="molecule type" value="Genomic_DNA"/>
</dbReference>
<dbReference type="AlphaFoldDB" id="A0A0P0WHI5"/>
<evidence type="ECO:0000313" key="3">
    <source>
        <dbReference type="Proteomes" id="UP000059680"/>
    </source>
</evidence>
<evidence type="ECO:0000256" key="1">
    <source>
        <dbReference type="SAM" id="MobiDB-lite"/>
    </source>
</evidence>
<feature type="compositionally biased region" description="Pro residues" evidence="1">
    <location>
        <begin position="76"/>
        <end position="86"/>
    </location>
</feature>
<feature type="compositionally biased region" description="Low complexity" evidence="1">
    <location>
        <begin position="118"/>
        <end position="131"/>
    </location>
</feature>
<gene>
    <name evidence="2" type="ordered locus">Os05g0123900</name>
    <name evidence="2" type="ORF">OSNPB_050123900</name>
</gene>
<dbReference type="Proteomes" id="UP000059680">
    <property type="component" value="Chromosome 5"/>
</dbReference>
<feature type="compositionally biased region" description="Low complexity" evidence="1">
    <location>
        <begin position="66"/>
        <end position="75"/>
    </location>
</feature>
<proteinExistence type="predicted"/>
<organism evidence="2 3">
    <name type="scientific">Oryza sativa subsp. japonica</name>
    <name type="common">Rice</name>
    <dbReference type="NCBI Taxonomy" id="39947"/>
    <lineage>
        <taxon>Eukaryota</taxon>
        <taxon>Viridiplantae</taxon>
        <taxon>Streptophyta</taxon>
        <taxon>Embryophyta</taxon>
        <taxon>Tracheophyta</taxon>
        <taxon>Spermatophyta</taxon>
        <taxon>Magnoliopsida</taxon>
        <taxon>Liliopsida</taxon>
        <taxon>Poales</taxon>
        <taxon>Poaceae</taxon>
        <taxon>BOP clade</taxon>
        <taxon>Oryzoideae</taxon>
        <taxon>Oryzeae</taxon>
        <taxon>Oryzinae</taxon>
        <taxon>Oryza</taxon>
        <taxon>Oryza sativa</taxon>
    </lineage>
</organism>
<protein>
    <submittedName>
        <fullName evidence="2">Os05g0123900 protein</fullName>
    </submittedName>
</protein>
<name>A0A0P0WHI5_ORYSJ</name>
<dbReference type="InParanoid" id="A0A0P0WHI5"/>